<protein>
    <recommendedName>
        <fullName evidence="5">SCP domain-containing protein</fullName>
    </recommendedName>
</protein>
<dbReference type="Proteomes" id="UP000230233">
    <property type="component" value="Chromosome IV"/>
</dbReference>
<name>A0A2G5TX24_9PELO</name>
<dbReference type="Gene3D" id="3.40.33.10">
    <property type="entry name" value="CAP"/>
    <property type="match status" value="1"/>
</dbReference>
<reference evidence="4" key="1">
    <citation type="submission" date="2017-10" db="EMBL/GenBank/DDBJ databases">
        <title>Rapid genome shrinkage in a self-fertile nematode reveals novel sperm competition proteins.</title>
        <authorList>
            <person name="Yin D."/>
            <person name="Schwarz E.M."/>
            <person name="Thomas C.G."/>
            <person name="Felde R.L."/>
            <person name="Korf I.F."/>
            <person name="Cutter A.D."/>
            <person name="Schartner C.M."/>
            <person name="Ralston E.J."/>
            <person name="Meyer B.J."/>
            <person name="Haag E.S."/>
        </authorList>
    </citation>
    <scope>NUCLEOTIDE SEQUENCE [LARGE SCALE GENOMIC DNA]</scope>
    <source>
        <strain evidence="4">JU1422</strain>
    </source>
</reference>
<evidence type="ECO:0000256" key="1">
    <source>
        <dbReference type="SAM" id="MobiDB-lite"/>
    </source>
</evidence>
<dbReference type="EMBL" id="PDUG01000004">
    <property type="protein sequence ID" value="PIC31506.1"/>
    <property type="molecule type" value="Genomic_DNA"/>
</dbReference>
<evidence type="ECO:0000313" key="3">
    <source>
        <dbReference type="EMBL" id="PIC31506.1"/>
    </source>
</evidence>
<dbReference type="AlphaFoldDB" id="A0A2G5TX24"/>
<keyword evidence="2" id="KW-0732">Signal</keyword>
<evidence type="ECO:0008006" key="5">
    <source>
        <dbReference type="Google" id="ProtNLM"/>
    </source>
</evidence>
<sequence length="425" mass="47692">MKAFNVCTAILALVCLHATGTKLVSTTKEEYLKEINKLRRDAAKKYKIPNMYKLFWDYTLAEETLRSNFRGLWATRRKTYRDSDPLTEVRNLDSDLAIDNRAALVEEYKEEEDLHELEVLTPGQQKIGCIEWNKKPYYTYCSLEPDGTGTSWNVSSGEPGSACAQGFENDDGLCSPVFGPEPTAHVTGTKLVLTTKEEYLKDLNEIRRNAAKKYKIPNMYKLFWDYVVAEESLTYAKDGMGKTKRQTLCDSDPFVKIRDLDSDLAIENRTALIKEFNNRLMFEIEVLTHGQQKIGCVPWLQSIKKKDGVSVNFFTYCYLEPEGTAKSWNMSQGEPGSLCGLGFENDNGLCTPARPTPTPEPTTTTPEPTTPKPKIVGAKPTAPPKALRLESDSDSKPAQDSNQPTDGASYGQVGMTLLFLISMMF</sequence>
<gene>
    <name evidence="3" type="primary">Cnig_chr_IV.g12186</name>
    <name evidence="3" type="ORF">B9Z55_012186</name>
</gene>
<dbReference type="InterPro" id="IPR035940">
    <property type="entry name" value="CAP_sf"/>
</dbReference>
<evidence type="ECO:0000256" key="2">
    <source>
        <dbReference type="SAM" id="SignalP"/>
    </source>
</evidence>
<feature type="compositionally biased region" description="Basic and acidic residues" evidence="1">
    <location>
        <begin position="387"/>
        <end position="397"/>
    </location>
</feature>
<evidence type="ECO:0000313" key="4">
    <source>
        <dbReference type="Proteomes" id="UP000230233"/>
    </source>
</evidence>
<proteinExistence type="predicted"/>
<feature type="chain" id="PRO_5013808184" description="SCP domain-containing protein" evidence="2">
    <location>
        <begin position="22"/>
        <end position="425"/>
    </location>
</feature>
<feature type="region of interest" description="Disordered" evidence="1">
    <location>
        <begin position="349"/>
        <end position="410"/>
    </location>
</feature>
<feature type="signal peptide" evidence="2">
    <location>
        <begin position="1"/>
        <end position="21"/>
    </location>
</feature>
<organism evidence="3 4">
    <name type="scientific">Caenorhabditis nigoni</name>
    <dbReference type="NCBI Taxonomy" id="1611254"/>
    <lineage>
        <taxon>Eukaryota</taxon>
        <taxon>Metazoa</taxon>
        <taxon>Ecdysozoa</taxon>
        <taxon>Nematoda</taxon>
        <taxon>Chromadorea</taxon>
        <taxon>Rhabditida</taxon>
        <taxon>Rhabditina</taxon>
        <taxon>Rhabditomorpha</taxon>
        <taxon>Rhabditoidea</taxon>
        <taxon>Rhabditidae</taxon>
        <taxon>Peloderinae</taxon>
        <taxon>Caenorhabditis</taxon>
    </lineage>
</organism>
<keyword evidence="4" id="KW-1185">Reference proteome</keyword>
<dbReference type="SUPFAM" id="SSF55797">
    <property type="entry name" value="PR-1-like"/>
    <property type="match status" value="1"/>
</dbReference>
<accession>A0A2G5TX24</accession>
<comment type="caution">
    <text evidence="3">The sequence shown here is derived from an EMBL/GenBank/DDBJ whole genome shotgun (WGS) entry which is preliminary data.</text>
</comment>